<evidence type="ECO:0000256" key="4">
    <source>
        <dbReference type="ARBA" id="ARBA00022723"/>
    </source>
</evidence>
<accession>A0A6J0BSH2</accession>
<dbReference type="OrthoDB" id="428854at2759"/>
<evidence type="ECO:0000259" key="12">
    <source>
        <dbReference type="Pfam" id="PF13880"/>
    </source>
</evidence>
<evidence type="ECO:0000256" key="7">
    <source>
        <dbReference type="ARBA" id="ARBA00023242"/>
    </source>
</evidence>
<name>A0A6J0BSH2_NEOLC</name>
<gene>
    <name evidence="14" type="primary">LOC107222145</name>
</gene>
<dbReference type="Proteomes" id="UP000829291">
    <property type="component" value="Chromosome 3"/>
</dbReference>
<comment type="subcellular location">
    <subcellularLocation>
        <location evidence="1">Nucleus</location>
    </subcellularLocation>
</comment>
<feature type="domain" description="N-acetyltransferase ESCO zinc-finger" evidence="11">
    <location>
        <begin position="655"/>
        <end position="693"/>
    </location>
</feature>
<proteinExistence type="inferred from homology"/>
<dbReference type="GO" id="GO:0000785">
    <property type="term" value="C:chromatin"/>
    <property type="evidence" value="ECO:0007669"/>
    <property type="project" value="TreeGrafter"/>
</dbReference>
<evidence type="ECO:0000259" key="11">
    <source>
        <dbReference type="Pfam" id="PF13878"/>
    </source>
</evidence>
<dbReference type="InterPro" id="IPR028009">
    <property type="entry name" value="ESCO_Acetyltransf_dom"/>
</dbReference>
<reference evidence="14" key="1">
    <citation type="submission" date="2025-08" db="UniProtKB">
        <authorList>
            <consortium name="RefSeq"/>
        </authorList>
    </citation>
    <scope>IDENTIFICATION</scope>
    <source>
        <tissue evidence="14">Thorax and Abdomen</tissue>
    </source>
</reference>
<evidence type="ECO:0000256" key="2">
    <source>
        <dbReference type="ARBA" id="ARBA00005816"/>
    </source>
</evidence>
<evidence type="ECO:0000256" key="3">
    <source>
        <dbReference type="ARBA" id="ARBA00022679"/>
    </source>
</evidence>
<dbReference type="InterPro" id="IPR028005">
    <property type="entry name" value="AcTrfase_ESCO_Znf_dom"/>
</dbReference>
<evidence type="ECO:0000256" key="5">
    <source>
        <dbReference type="ARBA" id="ARBA00022771"/>
    </source>
</evidence>
<dbReference type="Pfam" id="PF13880">
    <property type="entry name" value="Acetyltransf_13"/>
    <property type="match status" value="1"/>
</dbReference>
<comment type="similarity">
    <text evidence="2">Belongs to the acetyltransferase family. ECO subfamily.</text>
</comment>
<keyword evidence="4" id="KW-0479">Metal-binding</keyword>
<sequence length="868" mass="95858">MSAGGDGSSVGLGEVFNNTPRRVQKRLFTSGTSSSKRTLFRDTQTASPSGGNSGDESDLGPMSPLALSDATPSSATNSPGKSLTSPVVGSTAAALVYLGSLDSNLWEMGTLNMGHDEANVVPSSPFSVLKTLTRSARYSQRRKTCPVLPEPVIPINDENEIVKETPPTSPKRSGKSSAWNESITETPKRKSFGKEIQNVQILDSSIIAETPYKDDSPMRRLITPLGSVSKEAALPRLHHRKSLNSLAATAQNSSPIDGKENILKRTARDVIIETSAKLFKTDECTSAPKARAALFQERQQDFKVSTKVFYSSSPPQVLPKQDSPINIEQSEVRHGQKRRSLPNRSSRGRSSKRHKYGEINAGIGHRIRKPKVKKHISLADGFKKENVNDVSPIATSTETSFAESNVRNITQNMDNTLPNIHDEHSVEKCAMPQSRELAASPEIDTAKKFFKTNRTVSRKSLATVTVNDSIKLQVSHGKVKLESHRFMKRQNPHKKARISDLSLDANDLTVDDPSFGVPIDKTSVDNILKVLEDDWADDEYDTMEPLISTQKYAISPLKSSIILNGMSMSPASELTSMTSVMNIKDAYGPTANLDQVSSNLDNSNQNKGTKLYPLFNKDFARTKSLIDSPKNVTRGTKRPAGWQLSAKNGAQDDRQYQLDVGQKQFGATQCPECRVVYQIGDPSDETSHQNYHDSMKILKFPGWKHERVVTTDSYTSSRIILVEASAPKYCWKKVSEILAVIDRDLGLADSKLSDYHNDKIYLYIREKEILGVLVAEYVTTGYRLIPDLQNIDCCSLQSSSIKCGIKVVWTAASYRKQGIATKLVDVLRANFYFGYVLSMDDIAFSIPTPGGKAFAEKYTSTKCFKVYN</sequence>
<keyword evidence="3" id="KW-0808">Transferase</keyword>
<evidence type="ECO:0000313" key="13">
    <source>
        <dbReference type="Proteomes" id="UP000829291"/>
    </source>
</evidence>
<protein>
    <submittedName>
        <fullName evidence="14">N-acetyltransferase ESCO1</fullName>
    </submittedName>
</protein>
<feature type="domain" description="N-acetyltransferase ESCO acetyl-transferase" evidence="12">
    <location>
        <begin position="800"/>
        <end position="867"/>
    </location>
</feature>
<feature type="compositionally biased region" description="Polar residues" evidence="10">
    <location>
        <begin position="175"/>
        <end position="185"/>
    </location>
</feature>
<dbReference type="InParanoid" id="A0A6J0BSH2"/>
<evidence type="ECO:0000256" key="10">
    <source>
        <dbReference type="SAM" id="MobiDB-lite"/>
    </source>
</evidence>
<dbReference type="PANTHER" id="PTHR45884:SF2">
    <property type="entry name" value="N-ACETYLTRANSFERASE ECO"/>
    <property type="match status" value="1"/>
</dbReference>
<dbReference type="GO" id="GO:0008270">
    <property type="term" value="F:zinc ion binding"/>
    <property type="evidence" value="ECO:0007669"/>
    <property type="project" value="UniProtKB-KW"/>
</dbReference>
<dbReference type="KEGG" id="nlo:107222145"/>
<dbReference type="GO" id="GO:0007064">
    <property type="term" value="P:mitotic sister chromatid cohesion"/>
    <property type="evidence" value="ECO:0007669"/>
    <property type="project" value="TreeGrafter"/>
</dbReference>
<dbReference type="GO" id="GO:0005634">
    <property type="term" value="C:nucleus"/>
    <property type="evidence" value="ECO:0007669"/>
    <property type="project" value="UniProtKB-SubCell"/>
</dbReference>
<dbReference type="Pfam" id="PF13878">
    <property type="entry name" value="zf-C2H2_3"/>
    <property type="match status" value="1"/>
</dbReference>
<dbReference type="FunCoup" id="A0A6J0BSH2">
    <property type="interactions" value="831"/>
</dbReference>
<organism evidence="14">
    <name type="scientific">Neodiprion lecontei</name>
    <name type="common">Redheaded pine sawfly</name>
    <dbReference type="NCBI Taxonomy" id="441921"/>
    <lineage>
        <taxon>Eukaryota</taxon>
        <taxon>Metazoa</taxon>
        <taxon>Ecdysozoa</taxon>
        <taxon>Arthropoda</taxon>
        <taxon>Hexapoda</taxon>
        <taxon>Insecta</taxon>
        <taxon>Pterygota</taxon>
        <taxon>Neoptera</taxon>
        <taxon>Endopterygota</taxon>
        <taxon>Hymenoptera</taxon>
        <taxon>Tenthredinoidea</taxon>
        <taxon>Diprionidae</taxon>
        <taxon>Diprioninae</taxon>
        <taxon>Neodiprion</taxon>
    </lineage>
</organism>
<evidence type="ECO:0000313" key="14">
    <source>
        <dbReference type="RefSeq" id="XP_015516868.2"/>
    </source>
</evidence>
<feature type="compositionally biased region" description="Basic residues" evidence="10">
    <location>
        <begin position="335"/>
        <end position="355"/>
    </location>
</feature>
<dbReference type="RefSeq" id="XP_015516868.2">
    <property type="nucleotide sequence ID" value="XM_015661382.2"/>
</dbReference>
<dbReference type="GeneID" id="107222145"/>
<dbReference type="GO" id="GO:0061733">
    <property type="term" value="F:protein-lysine-acetyltransferase activity"/>
    <property type="evidence" value="ECO:0007669"/>
    <property type="project" value="TreeGrafter"/>
</dbReference>
<feature type="compositionally biased region" description="Gly residues" evidence="10">
    <location>
        <begin position="1"/>
        <end position="10"/>
    </location>
</feature>
<feature type="region of interest" description="Disordered" evidence="10">
    <location>
        <begin position="312"/>
        <end position="355"/>
    </location>
</feature>
<keyword evidence="13" id="KW-1185">Reference proteome</keyword>
<feature type="compositionally biased region" description="Polar residues" evidence="10">
    <location>
        <begin position="70"/>
        <end position="86"/>
    </location>
</feature>
<evidence type="ECO:0000256" key="8">
    <source>
        <dbReference type="ARBA" id="ARBA00023306"/>
    </source>
</evidence>
<evidence type="ECO:0000256" key="1">
    <source>
        <dbReference type="ARBA" id="ARBA00004123"/>
    </source>
</evidence>
<evidence type="ECO:0000256" key="6">
    <source>
        <dbReference type="ARBA" id="ARBA00022833"/>
    </source>
</evidence>
<keyword evidence="6" id="KW-0862">Zinc</keyword>
<keyword evidence="5" id="KW-0863">Zinc-finger</keyword>
<keyword evidence="7" id="KW-0539">Nucleus</keyword>
<keyword evidence="9" id="KW-0012">Acyltransferase</keyword>
<feature type="region of interest" description="Disordered" evidence="10">
    <location>
        <begin position="1"/>
        <end position="86"/>
    </location>
</feature>
<feature type="region of interest" description="Disordered" evidence="10">
    <location>
        <begin position="162"/>
        <end position="190"/>
    </location>
</feature>
<feature type="compositionally biased region" description="Polar residues" evidence="10">
    <location>
        <begin position="16"/>
        <end position="50"/>
    </location>
</feature>
<keyword evidence="8" id="KW-0131">Cell cycle</keyword>
<evidence type="ECO:0000256" key="9">
    <source>
        <dbReference type="ARBA" id="ARBA00023315"/>
    </source>
</evidence>
<dbReference type="PANTHER" id="PTHR45884">
    <property type="entry name" value="N-ACETYLTRANSFERASE ECO"/>
    <property type="match status" value="1"/>
</dbReference>